<keyword evidence="9" id="KW-0472">Membrane</keyword>
<dbReference type="EMBL" id="KM886865">
    <property type="protein sequence ID" value="AJA34053.1"/>
    <property type="molecule type" value="Genomic_DNA"/>
</dbReference>
<evidence type="ECO:0000256" key="3">
    <source>
        <dbReference type="ARBA" id="ARBA00020392"/>
    </source>
</evidence>
<gene>
    <name evidence="12" type="primary">fliJ</name>
</gene>
<reference evidence="12" key="1">
    <citation type="journal article" date="2014" name="Appl. Environ. Microbiol.">
        <title>Detection and genomic characterization of motility in Lactobacillus curvatus: confirmation of motility in a species outside the Lactobacillus salivarius clade.</title>
        <authorList>
            <person name="Cousin F.J."/>
            <person name="Lynch S.M."/>
            <person name="Harris H.M."/>
            <person name="McCann A."/>
            <person name="Lynch D.B."/>
            <person name="Neville B.A."/>
            <person name="Irisawa T."/>
            <person name="Okada S."/>
            <person name="Endo A."/>
            <person name="O'Toole P.W."/>
        </authorList>
    </citation>
    <scope>NUCLEOTIDE SEQUENCE</scope>
    <source>
        <strain evidence="12">DSM 19519</strain>
    </source>
</reference>
<evidence type="ECO:0000256" key="8">
    <source>
        <dbReference type="ARBA" id="ARBA00022927"/>
    </source>
</evidence>
<sequence>MGKFNFTLEKLLDFRRENEDSLKQEYTTLVSELSLKERKINELLSEKKSLMYSIEPTVGRMQIQRNYLDEINQQVNRLRLESLELQKGLAELLERLVGAQQERKVLEKLETKQKDEFDLRLAHEEQKELDEFANRRILKGGENYG</sequence>
<keyword evidence="6" id="KW-0145">Chemotaxis</keyword>
<proteinExistence type="inferred from homology"/>
<dbReference type="GO" id="GO:0005886">
    <property type="term" value="C:plasma membrane"/>
    <property type="evidence" value="ECO:0007669"/>
    <property type="project" value="UniProtKB-SubCell"/>
</dbReference>
<evidence type="ECO:0000256" key="2">
    <source>
        <dbReference type="ARBA" id="ARBA00010004"/>
    </source>
</evidence>
<dbReference type="GO" id="GO:0009288">
    <property type="term" value="C:bacterial-type flagellum"/>
    <property type="evidence" value="ECO:0007669"/>
    <property type="project" value="InterPro"/>
</dbReference>
<evidence type="ECO:0000256" key="1">
    <source>
        <dbReference type="ARBA" id="ARBA00004413"/>
    </source>
</evidence>
<dbReference type="NCBIfam" id="TIGR02473">
    <property type="entry name" value="flagell_FliJ"/>
    <property type="match status" value="1"/>
</dbReference>
<keyword evidence="10" id="KW-1006">Bacterial flagellum protein export</keyword>
<organism evidence="12">
    <name type="scientific">Liquorilactobacillus hordei</name>
    <dbReference type="NCBI Taxonomy" id="468911"/>
    <lineage>
        <taxon>Bacteria</taxon>
        <taxon>Bacillati</taxon>
        <taxon>Bacillota</taxon>
        <taxon>Bacilli</taxon>
        <taxon>Lactobacillales</taxon>
        <taxon>Lactobacillaceae</taxon>
        <taxon>Liquorilactobacillus</taxon>
    </lineage>
</organism>
<evidence type="ECO:0000256" key="11">
    <source>
        <dbReference type="SAM" id="Coils"/>
    </source>
</evidence>
<evidence type="ECO:0000256" key="10">
    <source>
        <dbReference type="ARBA" id="ARBA00023225"/>
    </source>
</evidence>
<evidence type="ECO:0000256" key="5">
    <source>
        <dbReference type="ARBA" id="ARBA00022475"/>
    </source>
</evidence>
<keyword evidence="4" id="KW-0813">Transport</keyword>
<keyword evidence="11" id="KW-0175">Coiled coil</keyword>
<evidence type="ECO:0000256" key="7">
    <source>
        <dbReference type="ARBA" id="ARBA00022795"/>
    </source>
</evidence>
<dbReference type="InterPro" id="IPR053716">
    <property type="entry name" value="Flag_assembly_chemotaxis_eff"/>
</dbReference>
<comment type="similarity">
    <text evidence="2">Belongs to the FliJ family.</text>
</comment>
<dbReference type="InterPro" id="IPR012823">
    <property type="entry name" value="Flagell_FliJ"/>
</dbReference>
<dbReference type="GO" id="GO:0071973">
    <property type="term" value="P:bacterial-type flagellum-dependent cell motility"/>
    <property type="evidence" value="ECO:0007669"/>
    <property type="project" value="InterPro"/>
</dbReference>
<protein>
    <recommendedName>
        <fullName evidence="3">Flagellar FliJ protein</fullName>
    </recommendedName>
</protein>
<comment type="subcellular location">
    <subcellularLocation>
        <location evidence="1">Cell membrane</location>
        <topology evidence="1">Peripheral membrane protein</topology>
        <orientation evidence="1">Cytoplasmic side</orientation>
    </subcellularLocation>
</comment>
<dbReference type="Gene3D" id="1.10.287.1700">
    <property type="match status" value="1"/>
</dbReference>
<evidence type="ECO:0000313" key="12">
    <source>
        <dbReference type="EMBL" id="AJA34053.1"/>
    </source>
</evidence>
<keyword evidence="12" id="KW-0969">Cilium</keyword>
<dbReference type="GO" id="GO:0015031">
    <property type="term" value="P:protein transport"/>
    <property type="evidence" value="ECO:0007669"/>
    <property type="project" value="UniProtKB-KW"/>
</dbReference>
<dbReference type="GO" id="GO:0006935">
    <property type="term" value="P:chemotaxis"/>
    <property type="evidence" value="ECO:0007669"/>
    <property type="project" value="UniProtKB-KW"/>
</dbReference>
<dbReference type="AlphaFoldDB" id="A0A0A7RLA9"/>
<evidence type="ECO:0000256" key="9">
    <source>
        <dbReference type="ARBA" id="ARBA00023136"/>
    </source>
</evidence>
<keyword evidence="7" id="KW-1005">Bacterial flagellum biogenesis</keyword>
<keyword evidence="12" id="KW-0282">Flagellum</keyword>
<dbReference type="GeneID" id="98309860"/>
<keyword evidence="5" id="KW-1003">Cell membrane</keyword>
<feature type="coiled-coil region" evidence="11">
    <location>
        <begin position="61"/>
        <end position="109"/>
    </location>
</feature>
<evidence type="ECO:0000256" key="4">
    <source>
        <dbReference type="ARBA" id="ARBA00022448"/>
    </source>
</evidence>
<keyword evidence="12" id="KW-0966">Cell projection</keyword>
<keyword evidence="8" id="KW-0653">Protein transport</keyword>
<dbReference type="Pfam" id="PF02050">
    <property type="entry name" value="FliJ"/>
    <property type="match status" value="1"/>
</dbReference>
<dbReference type="GO" id="GO:0044781">
    <property type="term" value="P:bacterial-type flagellum organization"/>
    <property type="evidence" value="ECO:0007669"/>
    <property type="project" value="UniProtKB-KW"/>
</dbReference>
<evidence type="ECO:0000256" key="6">
    <source>
        <dbReference type="ARBA" id="ARBA00022500"/>
    </source>
</evidence>
<accession>A0A0A7RLA9</accession>
<name>A0A0A7RLA9_9LACO</name>